<sequence>MIYTVTLNPSVDYIVFTDTIKLGELNRAGQTYKFAGGKGINVSRVLKSHGVESTALGFTGGFPGEFIKNSLQEADIMTDFIEVAEDTRINIKLKGASETEINAPGPAVTNEQTEQLLEQIRRLSPEDTLVLAGSIPSSMNADIYRKIAQMCPGKLVVDAEKDLLLSVLDSHPEFIKPNKAELEQIFDRKLETVDEIKDCARELIKQGAKNVMVSLGGEGALFVSESLVYKAEVPSGKVVNTVGSGDSTVAGMIAGIARGLSLEESFKLAVASGTATAFTEDLATKEQIDNVLSDIKLTIV</sequence>
<comment type="similarity">
    <text evidence="7">Belongs to the carbohydrate kinase PfkB family. LacC subfamily.</text>
</comment>
<dbReference type="NCBIfam" id="TIGR03168">
    <property type="entry name" value="1-PFK"/>
    <property type="match status" value="1"/>
</dbReference>
<keyword evidence="2 7" id="KW-0808">Transferase</keyword>
<comment type="catalytic activity">
    <reaction evidence="6 8">
        <text>beta-D-fructose 1-phosphate + ATP = beta-D-fructose 1,6-bisphosphate + ADP + H(+)</text>
        <dbReference type="Rhea" id="RHEA:14213"/>
        <dbReference type="ChEBI" id="CHEBI:15378"/>
        <dbReference type="ChEBI" id="CHEBI:30616"/>
        <dbReference type="ChEBI" id="CHEBI:32966"/>
        <dbReference type="ChEBI" id="CHEBI:138881"/>
        <dbReference type="ChEBI" id="CHEBI:456216"/>
        <dbReference type="EC" id="2.7.1.56"/>
    </reaction>
</comment>
<dbReference type="UniPathway" id="UPA00704">
    <property type="reaction ID" value="UER00715"/>
</dbReference>
<dbReference type="GO" id="GO:0016052">
    <property type="term" value="P:carbohydrate catabolic process"/>
    <property type="evidence" value="ECO:0007669"/>
    <property type="project" value="UniProtKB-ARBA"/>
</dbReference>
<gene>
    <name evidence="10" type="primary">pfkB</name>
    <name evidence="10" type="ORF">ERX27_00630</name>
</gene>
<dbReference type="PANTHER" id="PTHR46566">
    <property type="entry name" value="1-PHOSPHOFRUCTOKINASE-RELATED"/>
    <property type="match status" value="1"/>
</dbReference>
<comment type="catalytic activity">
    <reaction evidence="7">
        <text>D-tagatofuranose 6-phosphate + ATP = D-tagatofuranose 1,6-bisphosphate + ADP + H(+)</text>
        <dbReference type="Rhea" id="RHEA:12420"/>
        <dbReference type="ChEBI" id="CHEBI:15378"/>
        <dbReference type="ChEBI" id="CHEBI:30616"/>
        <dbReference type="ChEBI" id="CHEBI:58694"/>
        <dbReference type="ChEBI" id="CHEBI:58695"/>
        <dbReference type="ChEBI" id="CHEBI:456216"/>
        <dbReference type="EC" id="2.7.1.144"/>
    </reaction>
</comment>
<comment type="function">
    <text evidence="8">Catalyzes the ATP-dependent phosphorylation of fructose-l-phosphate to fructose-l,6-bisphosphate.</text>
</comment>
<proteinExistence type="inferred from homology"/>
<comment type="caution">
    <text evidence="10">The sequence shown here is derived from an EMBL/GenBank/DDBJ whole genome shotgun (WGS) entry which is preliminary data.</text>
</comment>
<feature type="domain" description="Carbohydrate kinase PfkB" evidence="9">
    <location>
        <begin position="11"/>
        <end position="279"/>
    </location>
</feature>
<evidence type="ECO:0000256" key="1">
    <source>
        <dbReference type="ARBA" id="ARBA00005380"/>
    </source>
</evidence>
<dbReference type="FunFam" id="3.40.1190.20:FF:000001">
    <property type="entry name" value="Phosphofructokinase"/>
    <property type="match status" value="1"/>
</dbReference>
<dbReference type="InterPro" id="IPR017583">
    <property type="entry name" value="Tagatose/fructose_Pkinase"/>
</dbReference>
<dbReference type="Proteomes" id="UP000295310">
    <property type="component" value="Unassembled WGS sequence"/>
</dbReference>
<dbReference type="CDD" id="cd01164">
    <property type="entry name" value="FruK_PfkB_like"/>
    <property type="match status" value="1"/>
</dbReference>
<dbReference type="PIRSF" id="PIRSF000535">
    <property type="entry name" value="1PFK/6PFK/LacC"/>
    <property type="match status" value="1"/>
</dbReference>
<dbReference type="Gene3D" id="3.40.1190.20">
    <property type="match status" value="1"/>
</dbReference>
<name>A0A4R6BGL7_9STAP</name>
<dbReference type="Pfam" id="PF00294">
    <property type="entry name" value="PfkB"/>
    <property type="match status" value="1"/>
</dbReference>
<dbReference type="PANTHER" id="PTHR46566:SF1">
    <property type="entry name" value="1-PHOSPHOFRUCTOKINASE"/>
    <property type="match status" value="1"/>
</dbReference>
<dbReference type="SUPFAM" id="SSF53613">
    <property type="entry name" value="Ribokinase-like"/>
    <property type="match status" value="1"/>
</dbReference>
<keyword evidence="3 7" id="KW-0547">Nucleotide-binding</keyword>
<evidence type="ECO:0000313" key="10">
    <source>
        <dbReference type="EMBL" id="TDL98980.1"/>
    </source>
</evidence>
<evidence type="ECO:0000256" key="3">
    <source>
        <dbReference type="ARBA" id="ARBA00022741"/>
    </source>
</evidence>
<dbReference type="GO" id="GO:0044281">
    <property type="term" value="P:small molecule metabolic process"/>
    <property type="evidence" value="ECO:0007669"/>
    <property type="project" value="UniProtKB-ARBA"/>
</dbReference>
<dbReference type="GO" id="GO:0005829">
    <property type="term" value="C:cytosol"/>
    <property type="evidence" value="ECO:0007669"/>
    <property type="project" value="TreeGrafter"/>
</dbReference>
<dbReference type="PROSITE" id="PS00584">
    <property type="entry name" value="PFKB_KINASES_2"/>
    <property type="match status" value="1"/>
</dbReference>
<keyword evidence="11" id="KW-1185">Reference proteome</keyword>
<accession>A0A4R6BGL7</accession>
<evidence type="ECO:0000313" key="11">
    <source>
        <dbReference type="Proteomes" id="UP000295310"/>
    </source>
</evidence>
<dbReference type="EC" id="2.7.1.144" evidence="7"/>
<evidence type="ECO:0000256" key="6">
    <source>
        <dbReference type="ARBA" id="ARBA00047745"/>
    </source>
</evidence>
<dbReference type="GO" id="GO:2001059">
    <property type="term" value="P:D-tagatose 6-phosphate catabolic process"/>
    <property type="evidence" value="ECO:0007669"/>
    <property type="project" value="UniProtKB-UniPathway"/>
</dbReference>
<dbReference type="InterPro" id="IPR022463">
    <property type="entry name" value="1-PFruKinase"/>
</dbReference>
<dbReference type="NCBIfam" id="TIGR03828">
    <property type="entry name" value="pfkB"/>
    <property type="match status" value="1"/>
</dbReference>
<dbReference type="EMBL" id="SCWA01000001">
    <property type="protein sequence ID" value="TDL98980.1"/>
    <property type="molecule type" value="Genomic_DNA"/>
</dbReference>
<dbReference type="AlphaFoldDB" id="A0A4R6BGL7"/>
<evidence type="ECO:0000256" key="4">
    <source>
        <dbReference type="ARBA" id="ARBA00022777"/>
    </source>
</evidence>
<comment type="pathway">
    <text evidence="7">Carbohydrate metabolism; D-tagatose 6-phosphate degradation; D-glyceraldehyde 3-phosphate and glycerone phosphate from D-tagatose 6-phosphate: step 1/2.</text>
</comment>
<evidence type="ECO:0000256" key="8">
    <source>
        <dbReference type="RuleBase" id="RU369061"/>
    </source>
</evidence>
<dbReference type="RefSeq" id="WP_133430874.1">
    <property type="nucleotide sequence ID" value="NZ_CP092172.1"/>
</dbReference>
<protein>
    <recommendedName>
        <fullName evidence="7">Tagatose-6-phosphate kinase</fullName>
        <ecNumber evidence="7">2.7.1.144</ecNumber>
    </recommendedName>
</protein>
<dbReference type="GO" id="GO:0009024">
    <property type="term" value="F:tagatose-6-phosphate kinase activity"/>
    <property type="evidence" value="ECO:0007669"/>
    <property type="project" value="UniProtKB-EC"/>
</dbReference>
<evidence type="ECO:0000256" key="5">
    <source>
        <dbReference type="ARBA" id="ARBA00022840"/>
    </source>
</evidence>
<organism evidence="10 11">
    <name type="scientific">Macrococcus brunensis</name>
    <dbReference type="NCBI Taxonomy" id="198483"/>
    <lineage>
        <taxon>Bacteria</taxon>
        <taxon>Bacillati</taxon>
        <taxon>Bacillota</taxon>
        <taxon>Bacilli</taxon>
        <taxon>Bacillales</taxon>
        <taxon>Staphylococcaceae</taxon>
        <taxon>Macrococcus</taxon>
    </lineage>
</organism>
<evidence type="ECO:0000256" key="2">
    <source>
        <dbReference type="ARBA" id="ARBA00022679"/>
    </source>
</evidence>
<dbReference type="GO" id="GO:0005988">
    <property type="term" value="P:lactose metabolic process"/>
    <property type="evidence" value="ECO:0007669"/>
    <property type="project" value="UniProtKB-KW"/>
</dbReference>
<dbReference type="InterPro" id="IPR029056">
    <property type="entry name" value="Ribokinase-like"/>
</dbReference>
<dbReference type="OrthoDB" id="9801219at2"/>
<evidence type="ECO:0000259" key="9">
    <source>
        <dbReference type="Pfam" id="PF00294"/>
    </source>
</evidence>
<keyword evidence="5 7" id="KW-0067">ATP-binding</keyword>
<dbReference type="InterPro" id="IPR011611">
    <property type="entry name" value="PfkB_dom"/>
</dbReference>
<dbReference type="GO" id="GO:0005524">
    <property type="term" value="F:ATP binding"/>
    <property type="evidence" value="ECO:0007669"/>
    <property type="project" value="UniProtKB-UniRule"/>
</dbReference>
<keyword evidence="7" id="KW-0423">Lactose metabolism</keyword>
<dbReference type="PROSITE" id="PS00583">
    <property type="entry name" value="PFKB_KINASES_1"/>
    <property type="match status" value="1"/>
</dbReference>
<dbReference type="GO" id="GO:0008662">
    <property type="term" value="F:1-phosphofructokinase activity"/>
    <property type="evidence" value="ECO:0007669"/>
    <property type="project" value="UniProtKB-UniRule"/>
</dbReference>
<keyword evidence="4 8" id="KW-0418">Kinase</keyword>
<dbReference type="InterPro" id="IPR002173">
    <property type="entry name" value="Carboh/pur_kinase_PfkB_CS"/>
</dbReference>
<comment type="similarity">
    <text evidence="1">Belongs to the carbohydrate kinase pfkB family.</text>
</comment>
<reference evidence="10 11" key="1">
    <citation type="submission" date="2019-01" db="EMBL/GenBank/DDBJ databases">
        <title>Draft genome sequences of the type strains of six Macrococcus species.</title>
        <authorList>
            <person name="Mazhar S."/>
            <person name="Altermann E."/>
            <person name="Hill C."/>
            <person name="Mcauliffe O."/>
        </authorList>
    </citation>
    <scope>NUCLEOTIDE SEQUENCE [LARGE SCALE GENOMIC DNA]</scope>
    <source>
        <strain evidence="10 11">CCM4811</strain>
    </source>
</reference>
<evidence type="ECO:0000256" key="7">
    <source>
        <dbReference type="PIRNR" id="PIRNR000535"/>
    </source>
</evidence>